<name>A0A1I0MET1_9BACT</name>
<feature type="domain" description="DUF6383" evidence="1">
    <location>
        <begin position="31"/>
        <end position="96"/>
    </location>
</feature>
<dbReference type="Proteomes" id="UP000199373">
    <property type="component" value="Unassembled WGS sequence"/>
</dbReference>
<proteinExistence type="predicted"/>
<evidence type="ECO:0000259" key="1">
    <source>
        <dbReference type="Pfam" id="PF19910"/>
    </source>
</evidence>
<sequence>MWIMRRNLTIFVVMTMLAIPSMAEPFLLERTASEQVDDRVTVTVEGGAVMVCGAQGKVLEVISLTGRQVAQFRIDSPAQRVELNLSKGCYVLKVGKLVRKVSIR</sequence>
<dbReference type="Pfam" id="PF19910">
    <property type="entry name" value="DUF6383"/>
    <property type="match status" value="1"/>
</dbReference>
<evidence type="ECO:0000313" key="2">
    <source>
        <dbReference type="EMBL" id="SEV86434.1"/>
    </source>
</evidence>
<accession>A0A1I0MET1</accession>
<dbReference type="InterPro" id="IPR045963">
    <property type="entry name" value="DUF6383"/>
</dbReference>
<dbReference type="EMBL" id="FOIQ01000001">
    <property type="protein sequence ID" value="SEV86434.1"/>
    <property type="molecule type" value="Genomic_DNA"/>
</dbReference>
<reference evidence="2 3" key="1">
    <citation type="submission" date="2016-10" db="EMBL/GenBank/DDBJ databases">
        <authorList>
            <person name="de Groot N.N."/>
        </authorList>
    </citation>
    <scope>NUCLEOTIDE SEQUENCE [LARGE SCALE GENOMIC DNA]</scope>
    <source>
        <strain evidence="2 3">TC2-24</strain>
    </source>
</reference>
<dbReference type="AlphaFoldDB" id="A0A1I0MET1"/>
<organism evidence="2 3">
    <name type="scientific">Prevotella aff. ruminicola Tc2-24</name>
    <dbReference type="NCBI Taxonomy" id="81582"/>
    <lineage>
        <taxon>Bacteria</taxon>
        <taxon>Pseudomonadati</taxon>
        <taxon>Bacteroidota</taxon>
        <taxon>Bacteroidia</taxon>
        <taxon>Bacteroidales</taxon>
        <taxon>Prevotellaceae</taxon>
        <taxon>Prevotella</taxon>
    </lineage>
</organism>
<keyword evidence="3" id="KW-1185">Reference proteome</keyword>
<protein>
    <submittedName>
        <fullName evidence="2">Por secretion system C-terminal sorting domain-containing protein</fullName>
    </submittedName>
</protein>
<gene>
    <name evidence="2" type="ORF">SAMN04487850_0572</name>
</gene>
<evidence type="ECO:0000313" key="3">
    <source>
        <dbReference type="Proteomes" id="UP000199373"/>
    </source>
</evidence>